<feature type="transmembrane region" description="Helical" evidence="1">
    <location>
        <begin position="75"/>
        <end position="96"/>
    </location>
</feature>
<sequence length="179" mass="20443">MPLRMEQMDLPETLRFEIIKQNAKFSWVAYLMSITIVLIRISYTAGCLYLGGVMYTGYEELTFNKAFNVALKVDLLLVLYSLMTILLILHFGLNDAQDILIKTSLAGLVNAKLVEPWLLMVLGAFNIFELAYWFMLALLISAVINKKYSESFSFVLSTYGLGFLLYLLMIVFVTLYVTK</sequence>
<keyword evidence="1" id="KW-0472">Membrane</keyword>
<dbReference type="EMBL" id="FNRF01000001">
    <property type="protein sequence ID" value="SEA05947.1"/>
    <property type="molecule type" value="Genomic_DNA"/>
</dbReference>
<keyword evidence="1" id="KW-0812">Transmembrane</keyword>
<reference evidence="2 3" key="1">
    <citation type="submission" date="2016-10" db="EMBL/GenBank/DDBJ databases">
        <authorList>
            <person name="de Groot N.N."/>
        </authorList>
    </citation>
    <scope>NUCLEOTIDE SEQUENCE [LARGE SCALE GENOMIC DNA]</scope>
    <source>
        <strain evidence="2 3">D31d</strain>
    </source>
</reference>
<dbReference type="AlphaFoldDB" id="A0A1H3Y2J1"/>
<feature type="transmembrane region" description="Helical" evidence="1">
    <location>
        <begin position="156"/>
        <end position="177"/>
    </location>
</feature>
<gene>
    <name evidence="2" type="ORF">SAMN05216462_0486</name>
</gene>
<dbReference type="Proteomes" id="UP000182257">
    <property type="component" value="Unassembled WGS sequence"/>
</dbReference>
<feature type="transmembrane region" description="Helical" evidence="1">
    <location>
        <begin position="117"/>
        <end position="144"/>
    </location>
</feature>
<name>A0A1H3Y2J1_XYLRU</name>
<keyword evidence="1" id="KW-1133">Transmembrane helix</keyword>
<evidence type="ECO:0000313" key="3">
    <source>
        <dbReference type="Proteomes" id="UP000182257"/>
    </source>
</evidence>
<accession>A0A1H3Y2J1</accession>
<feature type="transmembrane region" description="Helical" evidence="1">
    <location>
        <begin position="27"/>
        <end position="55"/>
    </location>
</feature>
<protein>
    <recommendedName>
        <fullName evidence="4">Yip1 domain-containing protein</fullName>
    </recommendedName>
</protein>
<evidence type="ECO:0000256" key="1">
    <source>
        <dbReference type="SAM" id="Phobius"/>
    </source>
</evidence>
<organism evidence="2 3">
    <name type="scientific">Xylanibacter ruminicola</name>
    <name type="common">Prevotella ruminicola</name>
    <dbReference type="NCBI Taxonomy" id="839"/>
    <lineage>
        <taxon>Bacteria</taxon>
        <taxon>Pseudomonadati</taxon>
        <taxon>Bacteroidota</taxon>
        <taxon>Bacteroidia</taxon>
        <taxon>Bacteroidales</taxon>
        <taxon>Prevotellaceae</taxon>
        <taxon>Xylanibacter</taxon>
    </lineage>
</organism>
<evidence type="ECO:0008006" key="4">
    <source>
        <dbReference type="Google" id="ProtNLM"/>
    </source>
</evidence>
<proteinExistence type="predicted"/>
<evidence type="ECO:0000313" key="2">
    <source>
        <dbReference type="EMBL" id="SEA05947.1"/>
    </source>
</evidence>